<dbReference type="GO" id="GO:0030170">
    <property type="term" value="F:pyridoxal phosphate binding"/>
    <property type="evidence" value="ECO:0007669"/>
    <property type="project" value="InterPro"/>
</dbReference>
<evidence type="ECO:0000256" key="2">
    <source>
        <dbReference type="ARBA" id="ARBA00003444"/>
    </source>
</evidence>
<evidence type="ECO:0000256" key="8">
    <source>
        <dbReference type="ARBA" id="ARBA00029996"/>
    </source>
</evidence>
<evidence type="ECO:0000256" key="5">
    <source>
        <dbReference type="ARBA" id="ARBA00022573"/>
    </source>
</evidence>
<dbReference type="GO" id="GO:0048472">
    <property type="term" value="F:threonine-phosphate decarboxylase activity"/>
    <property type="evidence" value="ECO:0007669"/>
    <property type="project" value="UniProtKB-EC"/>
</dbReference>
<keyword evidence="6" id="KW-0663">Pyridoxal phosphate</keyword>
<keyword evidence="7" id="KW-0456">Lyase</keyword>
<comment type="cofactor">
    <cofactor evidence="1">
        <name>pyridoxal 5'-phosphate</name>
        <dbReference type="ChEBI" id="CHEBI:597326"/>
    </cofactor>
</comment>
<dbReference type="UniPathway" id="UPA00148"/>
<evidence type="ECO:0000256" key="3">
    <source>
        <dbReference type="ARBA" id="ARBA00004953"/>
    </source>
</evidence>
<evidence type="ECO:0000256" key="1">
    <source>
        <dbReference type="ARBA" id="ARBA00001933"/>
    </source>
</evidence>
<gene>
    <name evidence="11" type="ORF">BFG57_00560</name>
</gene>
<evidence type="ECO:0000256" key="4">
    <source>
        <dbReference type="ARBA" id="ARBA00012285"/>
    </source>
</evidence>
<dbReference type="Proteomes" id="UP000095209">
    <property type="component" value="Unassembled WGS sequence"/>
</dbReference>
<organism evidence="11 12">
    <name type="scientific">Bacillus solimangrovi</name>
    <dbReference type="NCBI Taxonomy" id="1305675"/>
    <lineage>
        <taxon>Bacteria</taxon>
        <taxon>Bacillati</taxon>
        <taxon>Bacillota</taxon>
        <taxon>Bacilli</taxon>
        <taxon>Bacillales</taxon>
        <taxon>Bacillaceae</taxon>
        <taxon>Bacillus</taxon>
    </lineage>
</organism>
<dbReference type="InterPro" id="IPR004839">
    <property type="entry name" value="Aminotransferase_I/II_large"/>
</dbReference>
<evidence type="ECO:0000256" key="9">
    <source>
        <dbReference type="ARBA" id="ARBA00048531"/>
    </source>
</evidence>
<dbReference type="Pfam" id="PF00155">
    <property type="entry name" value="Aminotran_1_2"/>
    <property type="match status" value="1"/>
</dbReference>
<comment type="caution">
    <text evidence="11">The sequence shown here is derived from an EMBL/GenBank/DDBJ whole genome shotgun (WGS) entry which is preliminary data.</text>
</comment>
<dbReference type="OrthoDB" id="9813612at2"/>
<comment type="pathway">
    <text evidence="3">Cofactor biosynthesis; adenosylcobalamin biosynthesis.</text>
</comment>
<keyword evidence="5" id="KW-0169">Cobalamin biosynthesis</keyword>
<keyword evidence="12" id="KW-1185">Reference proteome</keyword>
<dbReference type="RefSeq" id="WP_069716421.1">
    <property type="nucleotide sequence ID" value="NZ_MJEH01000011.1"/>
</dbReference>
<dbReference type="AlphaFoldDB" id="A0A1E5LHH0"/>
<dbReference type="InterPro" id="IPR015424">
    <property type="entry name" value="PyrdxlP-dep_Trfase"/>
</dbReference>
<dbReference type="Gene3D" id="3.40.640.10">
    <property type="entry name" value="Type I PLP-dependent aspartate aminotransferase-like (Major domain)"/>
    <property type="match status" value="1"/>
</dbReference>
<comment type="catalytic activity">
    <reaction evidence="9">
        <text>O-phospho-L-threonine + H(+) = (R)-1-aminopropan-2-yl phosphate + CO2</text>
        <dbReference type="Rhea" id="RHEA:11492"/>
        <dbReference type="ChEBI" id="CHEBI:15378"/>
        <dbReference type="ChEBI" id="CHEBI:16526"/>
        <dbReference type="ChEBI" id="CHEBI:58563"/>
        <dbReference type="ChEBI" id="CHEBI:58675"/>
        <dbReference type="EC" id="4.1.1.81"/>
    </reaction>
</comment>
<dbReference type="EC" id="4.1.1.81" evidence="4"/>
<name>A0A1E5LHH0_9BACI</name>
<dbReference type="CDD" id="cd00609">
    <property type="entry name" value="AAT_like"/>
    <property type="match status" value="1"/>
</dbReference>
<comment type="function">
    <text evidence="2">Decarboxylates L-threonine-O-3-phosphate to yield (R)-1-amino-2-propanol O-2-phosphate, the precursor for the linkage between the nucleotide loop and the corrin ring in cobalamin.</text>
</comment>
<evidence type="ECO:0000259" key="10">
    <source>
        <dbReference type="Pfam" id="PF00155"/>
    </source>
</evidence>
<dbReference type="PANTHER" id="PTHR42885">
    <property type="entry name" value="HISTIDINOL-PHOSPHATE AMINOTRANSFERASE-RELATED"/>
    <property type="match status" value="1"/>
</dbReference>
<dbReference type="STRING" id="1305675.BFG57_00560"/>
<accession>A0A1E5LHH0</accession>
<evidence type="ECO:0000256" key="6">
    <source>
        <dbReference type="ARBA" id="ARBA00022898"/>
    </source>
</evidence>
<dbReference type="InterPro" id="IPR015421">
    <property type="entry name" value="PyrdxlP-dep_Trfase_major"/>
</dbReference>
<dbReference type="NCBIfam" id="TIGR01140">
    <property type="entry name" value="L_thr_O3P_dcar"/>
    <property type="match status" value="1"/>
</dbReference>
<sequence>MNSSLPKHGANIIGLYEALGQPLHPNPIDFSVNTNPYGMPASIEKSIKDGAKLIGQYPEMESYTLRERIAYKEGLHSKQVLVGNGAAECIFLLARFFMKKTVGIIEPTFTEYALASTANQSPIKRFILNNNWQLEVDKLDNFIEGVDVLYCCHPNNPTGVAYGNETIEDLAERCNRASTTLIIDEAFYDFSVEEVSATKLLTTYPNVIIVRSFTKMYHIPGIRLGYVLARPAIIEALFRYQPPWSVNTLAQEIGLQCVADSFFEEETKHKIANERARVFMELEKLGMDYSNSAVNFYLLIGKTKAEIDHLIIYLLQNGIVPRHTYHFPGIEGIAIRLAIKDRHENDQLLHVLQRWRADC</sequence>
<feature type="domain" description="Aminotransferase class I/classII large" evidence="10">
    <location>
        <begin position="27"/>
        <end position="351"/>
    </location>
</feature>
<dbReference type="SUPFAM" id="SSF53383">
    <property type="entry name" value="PLP-dependent transferases"/>
    <property type="match status" value="1"/>
</dbReference>
<dbReference type="Gene3D" id="3.90.1150.10">
    <property type="entry name" value="Aspartate Aminotransferase, domain 1"/>
    <property type="match status" value="1"/>
</dbReference>
<evidence type="ECO:0000313" key="12">
    <source>
        <dbReference type="Proteomes" id="UP000095209"/>
    </source>
</evidence>
<dbReference type="GO" id="GO:0009236">
    <property type="term" value="P:cobalamin biosynthetic process"/>
    <property type="evidence" value="ECO:0007669"/>
    <property type="project" value="UniProtKB-UniPathway"/>
</dbReference>
<protein>
    <recommendedName>
        <fullName evidence="4">threonine-phosphate decarboxylase</fullName>
        <ecNumber evidence="4">4.1.1.81</ecNumber>
    </recommendedName>
    <alternativeName>
        <fullName evidence="8">L-threonine-O-3-phosphate decarboxylase</fullName>
    </alternativeName>
</protein>
<reference evidence="11 12" key="1">
    <citation type="submission" date="2016-08" db="EMBL/GenBank/DDBJ databases">
        <title>Genome of Bacillus solimangrovi GH2-4.</title>
        <authorList>
            <person name="Lim S."/>
            <person name="Kim B.-C."/>
        </authorList>
    </citation>
    <scope>NUCLEOTIDE SEQUENCE [LARGE SCALE GENOMIC DNA]</scope>
    <source>
        <strain evidence="11 12">GH2-4</strain>
    </source>
</reference>
<dbReference type="EMBL" id="MJEH01000011">
    <property type="protein sequence ID" value="OEH93518.1"/>
    <property type="molecule type" value="Genomic_DNA"/>
</dbReference>
<dbReference type="PANTHER" id="PTHR42885:SF1">
    <property type="entry name" value="THREONINE-PHOSPHATE DECARBOXYLASE"/>
    <property type="match status" value="1"/>
</dbReference>
<proteinExistence type="predicted"/>
<dbReference type="InterPro" id="IPR005860">
    <property type="entry name" value="CobD"/>
</dbReference>
<evidence type="ECO:0000256" key="7">
    <source>
        <dbReference type="ARBA" id="ARBA00023239"/>
    </source>
</evidence>
<dbReference type="InterPro" id="IPR015422">
    <property type="entry name" value="PyrdxlP-dep_Trfase_small"/>
</dbReference>
<evidence type="ECO:0000313" key="11">
    <source>
        <dbReference type="EMBL" id="OEH93518.1"/>
    </source>
</evidence>